<sequence length="82" mass="9902">MIKIAKWLRKTKSSFLRVCVLDRDRFVRTREICSQQLCRKIRVYWPNLVTPNESPIDDEDGWVEGKPAYREHLIIRRSPKKM</sequence>
<keyword evidence="2" id="KW-1185">Reference proteome</keyword>
<dbReference type="Proteomes" id="UP001163321">
    <property type="component" value="Chromosome 1"/>
</dbReference>
<gene>
    <name evidence="1" type="ORF">PsorP6_000105</name>
</gene>
<proteinExistence type="predicted"/>
<comment type="caution">
    <text evidence="1">The sequence shown here is derived from an EMBL/GenBank/DDBJ whole genome shotgun (WGS) entry which is preliminary data.</text>
</comment>
<accession>A0ACC0WWQ5</accession>
<reference evidence="1 2" key="1">
    <citation type="journal article" date="2022" name="bioRxiv">
        <title>The genome of the oomycete Peronosclerospora sorghi, a cosmopolitan pathogen of maize and sorghum, is inflated with dispersed pseudogenes.</title>
        <authorList>
            <person name="Fletcher K."/>
            <person name="Martin F."/>
            <person name="Isakeit T."/>
            <person name="Cavanaugh K."/>
            <person name="Magill C."/>
            <person name="Michelmore R."/>
        </authorList>
    </citation>
    <scope>NUCLEOTIDE SEQUENCE [LARGE SCALE GENOMIC DNA]</scope>
    <source>
        <strain evidence="1">P6</strain>
    </source>
</reference>
<evidence type="ECO:0000313" key="1">
    <source>
        <dbReference type="EMBL" id="KAI9922997.1"/>
    </source>
</evidence>
<dbReference type="EMBL" id="CM047580">
    <property type="protein sequence ID" value="KAI9922997.1"/>
    <property type="molecule type" value="Genomic_DNA"/>
</dbReference>
<protein>
    <submittedName>
        <fullName evidence="1">Uncharacterized protein</fullName>
    </submittedName>
</protein>
<name>A0ACC0WWQ5_9STRA</name>
<organism evidence="1 2">
    <name type="scientific">Peronosclerospora sorghi</name>
    <dbReference type="NCBI Taxonomy" id="230839"/>
    <lineage>
        <taxon>Eukaryota</taxon>
        <taxon>Sar</taxon>
        <taxon>Stramenopiles</taxon>
        <taxon>Oomycota</taxon>
        <taxon>Peronosporomycetes</taxon>
        <taxon>Peronosporales</taxon>
        <taxon>Peronosporaceae</taxon>
        <taxon>Peronosclerospora</taxon>
    </lineage>
</organism>
<evidence type="ECO:0000313" key="2">
    <source>
        <dbReference type="Proteomes" id="UP001163321"/>
    </source>
</evidence>